<comment type="caution">
    <text evidence="1">The sequence shown here is derived from an EMBL/GenBank/DDBJ whole genome shotgun (WGS) entry which is preliminary data.</text>
</comment>
<sequence length="52" mass="6075">MQIDARLKKKFTEKQIIRILQEAKSETKIIDLCRKYGISDAKNRAVVHSTEE</sequence>
<dbReference type="Proteomes" id="UP000285655">
    <property type="component" value="Unassembled WGS sequence"/>
</dbReference>
<protein>
    <recommendedName>
        <fullName evidence="3">Transposase</fullName>
    </recommendedName>
</protein>
<evidence type="ECO:0000313" key="2">
    <source>
        <dbReference type="Proteomes" id="UP000285655"/>
    </source>
</evidence>
<organism evidence="1 2">
    <name type="scientific">candidate division WS5 bacterium</name>
    <dbReference type="NCBI Taxonomy" id="2093353"/>
    <lineage>
        <taxon>Bacteria</taxon>
        <taxon>candidate division WS5</taxon>
    </lineage>
</organism>
<gene>
    <name evidence="1" type="ORF">C4544_07260</name>
</gene>
<evidence type="ECO:0000313" key="1">
    <source>
        <dbReference type="EMBL" id="RJO59921.1"/>
    </source>
</evidence>
<dbReference type="GO" id="GO:0004803">
    <property type="term" value="F:transposase activity"/>
    <property type="evidence" value="ECO:0007669"/>
    <property type="project" value="InterPro"/>
</dbReference>
<dbReference type="InterPro" id="IPR002514">
    <property type="entry name" value="Transposase_8"/>
</dbReference>
<name>A0A419D9X3_9BACT</name>
<dbReference type="EMBL" id="QZJW01000056">
    <property type="protein sequence ID" value="RJO59921.1"/>
    <property type="molecule type" value="Genomic_DNA"/>
</dbReference>
<dbReference type="AlphaFoldDB" id="A0A419D9X3"/>
<proteinExistence type="predicted"/>
<evidence type="ECO:0008006" key="3">
    <source>
        <dbReference type="Google" id="ProtNLM"/>
    </source>
</evidence>
<dbReference type="Pfam" id="PF01527">
    <property type="entry name" value="HTH_Tnp_1"/>
    <property type="match status" value="1"/>
</dbReference>
<accession>A0A419D9X3</accession>
<dbReference type="GO" id="GO:0006313">
    <property type="term" value="P:DNA transposition"/>
    <property type="evidence" value="ECO:0007669"/>
    <property type="project" value="InterPro"/>
</dbReference>
<dbReference type="GO" id="GO:0003677">
    <property type="term" value="F:DNA binding"/>
    <property type="evidence" value="ECO:0007669"/>
    <property type="project" value="InterPro"/>
</dbReference>
<reference evidence="1 2" key="1">
    <citation type="journal article" date="2017" name="ISME J.">
        <title>Energy and carbon metabolisms in a deep terrestrial subsurface fluid microbial community.</title>
        <authorList>
            <person name="Momper L."/>
            <person name="Jungbluth S.P."/>
            <person name="Lee M.D."/>
            <person name="Amend J.P."/>
        </authorList>
    </citation>
    <scope>NUCLEOTIDE SEQUENCE [LARGE SCALE GENOMIC DNA]</scope>
    <source>
        <strain evidence="1">SURF_29</strain>
    </source>
</reference>